<feature type="transmembrane region" description="Helical" evidence="1">
    <location>
        <begin position="6"/>
        <end position="31"/>
    </location>
</feature>
<dbReference type="AlphaFoldDB" id="A0A2M3ZNM3"/>
<keyword evidence="2" id="KW-0732">Signal</keyword>
<sequence>MSVHLSFLLYFYVNLVDACPVATLCCFAFIYTRKHTHTYARTHTHTHINKHSLSIDHTLFPVLHLQHPFFVWTMRPKLFALLITTHYLNLSYH</sequence>
<reference evidence="3" key="1">
    <citation type="submission" date="2018-01" db="EMBL/GenBank/DDBJ databases">
        <title>An insight into the sialome of Amazonian anophelines.</title>
        <authorList>
            <person name="Ribeiro J.M."/>
            <person name="Scarpassa V."/>
            <person name="Calvo E."/>
        </authorList>
    </citation>
    <scope>NUCLEOTIDE SEQUENCE</scope>
    <source>
        <tissue evidence="3">Salivary glands</tissue>
    </source>
</reference>
<feature type="signal peptide" evidence="2">
    <location>
        <begin position="1"/>
        <end position="18"/>
    </location>
</feature>
<keyword evidence="1" id="KW-0472">Membrane</keyword>
<keyword evidence="1" id="KW-1133">Transmembrane helix</keyword>
<accession>A0A2M3ZNM3</accession>
<protein>
    <submittedName>
        <fullName evidence="3">Putative secreted peptide</fullName>
    </submittedName>
</protein>
<evidence type="ECO:0000256" key="1">
    <source>
        <dbReference type="SAM" id="Phobius"/>
    </source>
</evidence>
<evidence type="ECO:0000313" key="3">
    <source>
        <dbReference type="EMBL" id="MBW30008.1"/>
    </source>
</evidence>
<evidence type="ECO:0000256" key="2">
    <source>
        <dbReference type="SAM" id="SignalP"/>
    </source>
</evidence>
<proteinExistence type="predicted"/>
<organism evidence="3">
    <name type="scientific">Anopheles braziliensis</name>
    <dbReference type="NCBI Taxonomy" id="58242"/>
    <lineage>
        <taxon>Eukaryota</taxon>
        <taxon>Metazoa</taxon>
        <taxon>Ecdysozoa</taxon>
        <taxon>Arthropoda</taxon>
        <taxon>Hexapoda</taxon>
        <taxon>Insecta</taxon>
        <taxon>Pterygota</taxon>
        <taxon>Neoptera</taxon>
        <taxon>Endopterygota</taxon>
        <taxon>Diptera</taxon>
        <taxon>Nematocera</taxon>
        <taxon>Culicoidea</taxon>
        <taxon>Culicidae</taxon>
        <taxon>Anophelinae</taxon>
        <taxon>Anopheles</taxon>
    </lineage>
</organism>
<feature type="chain" id="PRO_5014643147" evidence="2">
    <location>
        <begin position="19"/>
        <end position="93"/>
    </location>
</feature>
<name>A0A2M3ZNM3_9DIPT</name>
<keyword evidence="1" id="KW-0812">Transmembrane</keyword>
<dbReference type="EMBL" id="GGFM01009257">
    <property type="protein sequence ID" value="MBW30008.1"/>
    <property type="molecule type" value="Transcribed_RNA"/>
</dbReference>